<sequence length="109" mass="12253">MGLIVCCVYYGCCCCLCEGEQQQRERLPRQQRSYNNQVVRRNQPAAQPLIVGEEVEQVIIDGVLVNKHITRVAGLTQSGRVQVLERERVIATDGSHAVGREATRVYKPN</sequence>
<evidence type="ECO:0000313" key="2">
    <source>
        <dbReference type="Proteomes" id="UP001165289"/>
    </source>
</evidence>
<organism evidence="1 2">
    <name type="scientific">Oopsacas minuta</name>
    <dbReference type="NCBI Taxonomy" id="111878"/>
    <lineage>
        <taxon>Eukaryota</taxon>
        <taxon>Metazoa</taxon>
        <taxon>Porifera</taxon>
        <taxon>Hexactinellida</taxon>
        <taxon>Hexasterophora</taxon>
        <taxon>Lyssacinosida</taxon>
        <taxon>Leucopsacidae</taxon>
        <taxon>Oopsacas</taxon>
    </lineage>
</organism>
<gene>
    <name evidence="1" type="ORF">LOD99_14859</name>
</gene>
<protein>
    <recommendedName>
        <fullName evidence="3">Secreted protein</fullName>
    </recommendedName>
</protein>
<evidence type="ECO:0000313" key="1">
    <source>
        <dbReference type="EMBL" id="KAI6659185.1"/>
    </source>
</evidence>
<evidence type="ECO:0008006" key="3">
    <source>
        <dbReference type="Google" id="ProtNLM"/>
    </source>
</evidence>
<comment type="caution">
    <text evidence="1">The sequence shown here is derived from an EMBL/GenBank/DDBJ whole genome shotgun (WGS) entry which is preliminary data.</text>
</comment>
<dbReference type="Proteomes" id="UP001165289">
    <property type="component" value="Unassembled WGS sequence"/>
</dbReference>
<proteinExistence type="predicted"/>
<name>A0AAV7KEQ3_9METZ</name>
<dbReference type="AlphaFoldDB" id="A0AAV7KEQ3"/>
<keyword evidence="2" id="KW-1185">Reference proteome</keyword>
<dbReference type="EMBL" id="JAKMXF010000066">
    <property type="protein sequence ID" value="KAI6659185.1"/>
    <property type="molecule type" value="Genomic_DNA"/>
</dbReference>
<accession>A0AAV7KEQ3</accession>
<reference evidence="1 2" key="1">
    <citation type="journal article" date="2023" name="BMC Biol.">
        <title>The compact genome of the sponge Oopsacas minuta (Hexactinellida) is lacking key metazoan core genes.</title>
        <authorList>
            <person name="Santini S."/>
            <person name="Schenkelaars Q."/>
            <person name="Jourda C."/>
            <person name="Duchesne M."/>
            <person name="Belahbib H."/>
            <person name="Rocher C."/>
            <person name="Selva M."/>
            <person name="Riesgo A."/>
            <person name="Vervoort M."/>
            <person name="Leys S.P."/>
            <person name="Kodjabachian L."/>
            <person name="Le Bivic A."/>
            <person name="Borchiellini C."/>
            <person name="Claverie J.M."/>
            <person name="Renard E."/>
        </authorList>
    </citation>
    <scope>NUCLEOTIDE SEQUENCE [LARGE SCALE GENOMIC DNA]</scope>
    <source>
        <strain evidence="1">SPO-2</strain>
    </source>
</reference>